<dbReference type="EMBL" id="CATQJA010002655">
    <property type="protein sequence ID" value="CAJ0578880.1"/>
    <property type="molecule type" value="Genomic_DNA"/>
</dbReference>
<evidence type="ECO:0000313" key="2">
    <source>
        <dbReference type="Proteomes" id="UP001177023"/>
    </source>
</evidence>
<protein>
    <submittedName>
        <fullName evidence="1">Uncharacterized protein</fullName>
    </submittedName>
</protein>
<organism evidence="1 2">
    <name type="scientific">Mesorhabditis spiculigera</name>
    <dbReference type="NCBI Taxonomy" id="96644"/>
    <lineage>
        <taxon>Eukaryota</taxon>
        <taxon>Metazoa</taxon>
        <taxon>Ecdysozoa</taxon>
        <taxon>Nematoda</taxon>
        <taxon>Chromadorea</taxon>
        <taxon>Rhabditida</taxon>
        <taxon>Rhabditina</taxon>
        <taxon>Rhabditomorpha</taxon>
        <taxon>Rhabditoidea</taxon>
        <taxon>Rhabditidae</taxon>
        <taxon>Mesorhabditinae</taxon>
        <taxon>Mesorhabditis</taxon>
    </lineage>
</organism>
<evidence type="ECO:0000313" key="1">
    <source>
        <dbReference type="EMBL" id="CAJ0578880.1"/>
    </source>
</evidence>
<name>A0AA36D0S4_9BILA</name>
<sequence length="219" mass="23685">MLMLQKTRIVNLLKYYPEFKSKILSPLLSKINALLIAAENWRGIDGDLWAPANSTILPWGGLGNNMTLPPLNGTKNWQNSTRNNLRKILENALGTNFTDAQWQNISGLLNGGFRKGGNQTTTQKQLEKLVSGGKIGDLKRIFGGGDIMQNLKEALGVQAQANGNQMGGLVEQALEAFKKLQNGTVGQATAATTNTQNIASGAMNSLFGGMQQWLSQLQG</sequence>
<comment type="caution">
    <text evidence="1">The sequence shown here is derived from an EMBL/GenBank/DDBJ whole genome shotgun (WGS) entry which is preliminary data.</text>
</comment>
<keyword evidence="2" id="KW-1185">Reference proteome</keyword>
<dbReference type="Proteomes" id="UP001177023">
    <property type="component" value="Unassembled WGS sequence"/>
</dbReference>
<gene>
    <name evidence="1" type="ORF">MSPICULIGERA_LOCUS17119</name>
</gene>
<accession>A0AA36D0S4</accession>
<reference evidence="1" key="1">
    <citation type="submission" date="2023-06" db="EMBL/GenBank/DDBJ databases">
        <authorList>
            <person name="Delattre M."/>
        </authorList>
    </citation>
    <scope>NUCLEOTIDE SEQUENCE</scope>
    <source>
        <strain evidence="1">AF72</strain>
    </source>
</reference>
<dbReference type="AlphaFoldDB" id="A0AA36D0S4"/>
<feature type="non-terminal residue" evidence="1">
    <location>
        <position position="1"/>
    </location>
</feature>
<proteinExistence type="predicted"/>